<evidence type="ECO:0000313" key="7">
    <source>
        <dbReference type="EMBL" id="KAK9188638.1"/>
    </source>
</evidence>
<keyword evidence="3 5" id="KW-1133">Transmembrane helix</keyword>
<feature type="transmembrane region" description="Helical" evidence="5">
    <location>
        <begin position="354"/>
        <end position="372"/>
    </location>
</feature>
<comment type="caution">
    <text evidence="7">The sequence shown here is derived from an EMBL/GenBank/DDBJ whole genome shotgun (WGS) entry which is preliminary data.</text>
</comment>
<keyword evidence="2 5" id="KW-0812">Transmembrane</keyword>
<feature type="transmembrane region" description="Helical" evidence="5">
    <location>
        <begin position="122"/>
        <end position="154"/>
    </location>
</feature>
<comment type="subcellular location">
    <subcellularLocation>
        <location evidence="1">Membrane</location>
        <topology evidence="1">Multi-pass membrane protein</topology>
    </subcellularLocation>
</comment>
<proteinExistence type="predicted"/>
<evidence type="ECO:0000256" key="3">
    <source>
        <dbReference type="ARBA" id="ARBA00022989"/>
    </source>
</evidence>
<evidence type="ECO:0000256" key="4">
    <source>
        <dbReference type="ARBA" id="ARBA00023136"/>
    </source>
</evidence>
<feature type="transmembrane region" description="Helical" evidence="5">
    <location>
        <begin position="221"/>
        <end position="240"/>
    </location>
</feature>
<dbReference type="SUPFAM" id="SSF103481">
    <property type="entry name" value="Multidrug resistance efflux transporter EmrE"/>
    <property type="match status" value="1"/>
</dbReference>
<evidence type="ECO:0000313" key="8">
    <source>
        <dbReference type="Proteomes" id="UP001428341"/>
    </source>
</evidence>
<dbReference type="PANTHER" id="PTHR11132">
    <property type="entry name" value="SOLUTE CARRIER FAMILY 35"/>
    <property type="match status" value="1"/>
</dbReference>
<dbReference type="GO" id="GO:0016020">
    <property type="term" value="C:membrane"/>
    <property type="evidence" value="ECO:0007669"/>
    <property type="project" value="UniProtKB-SubCell"/>
</dbReference>
<dbReference type="InterPro" id="IPR050186">
    <property type="entry name" value="TPT_transporter"/>
</dbReference>
<dbReference type="EMBL" id="JBCGBO010000007">
    <property type="protein sequence ID" value="KAK9188638.1"/>
    <property type="molecule type" value="Genomic_DNA"/>
</dbReference>
<evidence type="ECO:0000259" key="6">
    <source>
        <dbReference type="Pfam" id="PF03151"/>
    </source>
</evidence>
<feature type="domain" description="Sugar phosphate transporter" evidence="6">
    <location>
        <begin position="132"/>
        <end position="372"/>
    </location>
</feature>
<dbReference type="Proteomes" id="UP001428341">
    <property type="component" value="Unassembled WGS sequence"/>
</dbReference>
<evidence type="ECO:0000256" key="2">
    <source>
        <dbReference type="ARBA" id="ARBA00022692"/>
    </source>
</evidence>
<feature type="transmembrane region" description="Helical" evidence="5">
    <location>
        <begin position="277"/>
        <end position="297"/>
    </location>
</feature>
<name>A0AAP0LX53_9ROSI</name>
<evidence type="ECO:0000256" key="1">
    <source>
        <dbReference type="ARBA" id="ARBA00004141"/>
    </source>
</evidence>
<dbReference type="Pfam" id="PF03151">
    <property type="entry name" value="TPT"/>
    <property type="match status" value="1"/>
</dbReference>
<feature type="transmembrane region" description="Helical" evidence="5">
    <location>
        <begin position="166"/>
        <end position="193"/>
    </location>
</feature>
<keyword evidence="4 5" id="KW-0472">Membrane</keyword>
<gene>
    <name evidence="7" type="ORF">WN944_020043</name>
</gene>
<feature type="transmembrane region" description="Helical" evidence="5">
    <location>
        <begin position="246"/>
        <end position="265"/>
    </location>
</feature>
<evidence type="ECO:0000256" key="5">
    <source>
        <dbReference type="SAM" id="Phobius"/>
    </source>
</evidence>
<dbReference type="AlphaFoldDB" id="A0AAP0LX53"/>
<keyword evidence="8" id="KW-1185">Reference proteome</keyword>
<feature type="transmembrane region" description="Helical" evidence="5">
    <location>
        <begin position="309"/>
        <end position="333"/>
    </location>
</feature>
<reference evidence="7 8" key="1">
    <citation type="submission" date="2024-05" db="EMBL/GenBank/DDBJ databases">
        <title>Haplotype-resolved chromosome-level genome assembly of Huyou (Citrus changshanensis).</title>
        <authorList>
            <person name="Miao C."/>
            <person name="Chen W."/>
            <person name="Wu Y."/>
            <person name="Wang L."/>
            <person name="Zhao S."/>
            <person name="Grierson D."/>
            <person name="Xu C."/>
            <person name="Chen K."/>
        </authorList>
    </citation>
    <scope>NUCLEOTIDE SEQUENCE [LARGE SCALE GENOMIC DNA]</scope>
    <source>
        <strain evidence="7">01-14</strain>
        <tissue evidence="7">Leaf</tissue>
    </source>
</reference>
<organism evidence="7 8">
    <name type="scientific">Citrus x changshan-huyou</name>
    <dbReference type="NCBI Taxonomy" id="2935761"/>
    <lineage>
        <taxon>Eukaryota</taxon>
        <taxon>Viridiplantae</taxon>
        <taxon>Streptophyta</taxon>
        <taxon>Embryophyta</taxon>
        <taxon>Tracheophyta</taxon>
        <taxon>Spermatophyta</taxon>
        <taxon>Magnoliopsida</taxon>
        <taxon>eudicotyledons</taxon>
        <taxon>Gunneridae</taxon>
        <taxon>Pentapetalae</taxon>
        <taxon>rosids</taxon>
        <taxon>malvids</taxon>
        <taxon>Sapindales</taxon>
        <taxon>Rutaceae</taxon>
        <taxon>Aurantioideae</taxon>
        <taxon>Citrus</taxon>
    </lineage>
</organism>
<sequence length="443" mass="48390">MASIANPVQYSIKTPRISSLHLSGTKVCCAKVLNSTRSLTSNAKRLLDFSPLPEKKESSPGVSFCGAPLKFSGGSQQIRRRGTVDFPVVSAAAADADGHAHEIEIEASDGYAKPSKSFGERFPALVTGFFFFMCFVSVIHLLVGVVYCLVSWTVGLPKRAPINKELLVILTPVAFCHALGHVMSNVSFAAVAVSFTHTIKALEPFFNAAASQFVLGQQIPLSLWLSLAPVVIGVSMASLTELSFNWTGFISAMISNIAFTYRSIYSKKAMTGMDSTNVYAYTSIIALLFCIPPAVLIEGPQLMQYGFKAAIAKVGLFKFLSDLFWIGMFYHLYNQLATNTLERVAPLTHAVGNVLKRVFVIGFSIVVFGNYFTASFHDLCADIHPEFCSNIRKLLWMLLRSWYNNNSSSEPNAFTSNKGDPHTKAGCVYRTGFCRADDGNILA</sequence>
<accession>A0AAP0LX53</accession>
<dbReference type="InterPro" id="IPR037185">
    <property type="entry name" value="EmrE-like"/>
</dbReference>
<dbReference type="InterPro" id="IPR004853">
    <property type="entry name" value="Sugar_P_trans_dom"/>
</dbReference>
<protein>
    <recommendedName>
        <fullName evidence="6">Sugar phosphate transporter domain-containing protein</fullName>
    </recommendedName>
</protein>